<keyword evidence="2" id="KW-1185">Reference proteome</keyword>
<dbReference type="OrthoDB" id="7916272at2"/>
<evidence type="ECO:0000313" key="1">
    <source>
        <dbReference type="EMBL" id="TNY33111.1"/>
    </source>
</evidence>
<dbReference type="AlphaFoldDB" id="A0A5C5GGQ1"/>
<sequence length="86" mass="8702">MTDHFRASVSGLDSPASGLFAITPDDGADLAIATRAIVAATSGHVRVTTIDGSEGTLFVAAGAPMPVRVARVWATDTDATGLVGLY</sequence>
<evidence type="ECO:0000313" key="2">
    <source>
        <dbReference type="Proteomes" id="UP000314011"/>
    </source>
</evidence>
<reference evidence="1 2" key="1">
    <citation type="submission" date="2019-06" db="EMBL/GenBank/DDBJ databases">
        <title>Genome of new Rhodobacteraceae sp. SM1903.</title>
        <authorList>
            <person name="Ren X."/>
        </authorList>
    </citation>
    <scope>NUCLEOTIDE SEQUENCE [LARGE SCALE GENOMIC DNA]</scope>
    <source>
        <strain evidence="1 2">SM1903</strain>
    </source>
</reference>
<organism evidence="1 2">
    <name type="scientific">Pelagovum pacificum</name>
    <dbReference type="NCBI Taxonomy" id="2588711"/>
    <lineage>
        <taxon>Bacteria</taxon>
        <taxon>Pseudomonadati</taxon>
        <taxon>Pseudomonadota</taxon>
        <taxon>Alphaproteobacteria</taxon>
        <taxon>Rhodobacterales</taxon>
        <taxon>Paracoccaceae</taxon>
        <taxon>Pelagovum</taxon>
    </lineage>
</organism>
<name>A0A5C5GGQ1_9RHOB</name>
<dbReference type="RefSeq" id="WP_140193795.1">
    <property type="nucleotide sequence ID" value="NZ_CP065915.1"/>
</dbReference>
<accession>A0A5C5GGQ1</accession>
<dbReference type="EMBL" id="VFFF01000001">
    <property type="protein sequence ID" value="TNY33111.1"/>
    <property type="molecule type" value="Genomic_DNA"/>
</dbReference>
<protein>
    <submittedName>
        <fullName evidence="1">Uncharacterized protein</fullName>
    </submittedName>
</protein>
<dbReference type="Proteomes" id="UP000314011">
    <property type="component" value="Unassembled WGS sequence"/>
</dbReference>
<proteinExistence type="predicted"/>
<gene>
    <name evidence="1" type="ORF">FHY64_07480</name>
</gene>
<comment type="caution">
    <text evidence="1">The sequence shown here is derived from an EMBL/GenBank/DDBJ whole genome shotgun (WGS) entry which is preliminary data.</text>
</comment>